<reference evidence="3 4" key="1">
    <citation type="submission" date="2021-01" db="EMBL/GenBank/DDBJ databases">
        <title>Genome seq and assembly of Flavobacterium sp. GN10.</title>
        <authorList>
            <person name="Chhetri G."/>
        </authorList>
    </citation>
    <scope>NUCLEOTIDE SEQUENCE [LARGE SCALE GENOMIC DNA]</scope>
    <source>
        <strain evidence="3 4">GN10</strain>
    </source>
</reference>
<organism evidence="3 4">
    <name type="scientific">Flavobacterium tagetis</name>
    <dbReference type="NCBI Taxonomy" id="2801336"/>
    <lineage>
        <taxon>Bacteria</taxon>
        <taxon>Pseudomonadati</taxon>
        <taxon>Bacteroidota</taxon>
        <taxon>Flavobacteriia</taxon>
        <taxon>Flavobacteriales</taxon>
        <taxon>Flavobacteriaceae</taxon>
        <taxon>Flavobacterium</taxon>
    </lineage>
</organism>
<protein>
    <recommendedName>
        <fullName evidence="5">Chaperone of endosialidase</fullName>
    </recommendedName>
</protein>
<accession>A0ABS1KEH5</accession>
<evidence type="ECO:0000313" key="3">
    <source>
        <dbReference type="EMBL" id="MBL0737622.1"/>
    </source>
</evidence>
<proteinExistence type="predicted"/>
<sequence>MIIIKKITLLALLVVQSSFGQNPMNIGSLKISNDNIYNTWLDSGGVARMFMGFDGAKGYISFGAHTGGGHRDDILYMRGNDGNVGIGTSDPQARLHVNNGDNSYGIILANSSEAPFSLYAKSLTTQPINVEAFRLGMKYSDVEENGFISFYRGTSMRGGFLGFSTNGIERISISSTGKVGIGMLNPTNELDVNGTIHSKEVKVDMTGWTWPDFVFKKEYNLPTLEEVEKHITEKGHLKNIPSEEEVFKNGIDLGEMNAKLLQKIEELTLYIIEMKKENESLQRNQRNLEERMKKIETR</sequence>
<dbReference type="EMBL" id="JAERSF010000002">
    <property type="protein sequence ID" value="MBL0737622.1"/>
    <property type="molecule type" value="Genomic_DNA"/>
</dbReference>
<name>A0ABS1KEH5_9FLAO</name>
<keyword evidence="1" id="KW-0175">Coiled coil</keyword>
<evidence type="ECO:0000313" key="4">
    <source>
        <dbReference type="Proteomes" id="UP000603728"/>
    </source>
</evidence>
<feature type="signal peptide" evidence="2">
    <location>
        <begin position="1"/>
        <end position="20"/>
    </location>
</feature>
<evidence type="ECO:0008006" key="5">
    <source>
        <dbReference type="Google" id="ProtNLM"/>
    </source>
</evidence>
<keyword evidence="4" id="KW-1185">Reference proteome</keyword>
<evidence type="ECO:0000256" key="2">
    <source>
        <dbReference type="SAM" id="SignalP"/>
    </source>
</evidence>
<dbReference type="RefSeq" id="WP_202001988.1">
    <property type="nucleotide sequence ID" value="NZ_JAERSF010000002.1"/>
</dbReference>
<evidence type="ECO:0000256" key="1">
    <source>
        <dbReference type="SAM" id="Coils"/>
    </source>
</evidence>
<feature type="coiled-coil region" evidence="1">
    <location>
        <begin position="257"/>
        <end position="298"/>
    </location>
</feature>
<dbReference type="Proteomes" id="UP000603728">
    <property type="component" value="Unassembled WGS sequence"/>
</dbReference>
<comment type="caution">
    <text evidence="3">The sequence shown here is derived from an EMBL/GenBank/DDBJ whole genome shotgun (WGS) entry which is preliminary data.</text>
</comment>
<keyword evidence="2" id="KW-0732">Signal</keyword>
<feature type="chain" id="PRO_5047486159" description="Chaperone of endosialidase" evidence="2">
    <location>
        <begin position="21"/>
        <end position="298"/>
    </location>
</feature>
<gene>
    <name evidence="3" type="ORF">JI750_12020</name>
</gene>